<dbReference type="InterPro" id="IPR036390">
    <property type="entry name" value="WH_DNA-bd_sf"/>
</dbReference>
<comment type="caution">
    <text evidence="1">The sequence shown here is derived from an EMBL/GenBank/DDBJ whole genome shotgun (WGS) entry which is preliminary data.</text>
</comment>
<dbReference type="EMBL" id="BEHY01000005">
    <property type="protein sequence ID" value="GBD08208.1"/>
    <property type="molecule type" value="Genomic_DNA"/>
</dbReference>
<accession>A0A2H5Y4F1</accession>
<dbReference type="InterPro" id="IPR036388">
    <property type="entry name" value="WH-like_DNA-bd_sf"/>
</dbReference>
<dbReference type="Gene3D" id="1.10.10.10">
    <property type="entry name" value="Winged helix-like DNA-binding domain superfamily/Winged helix DNA-binding domain"/>
    <property type="match status" value="1"/>
</dbReference>
<dbReference type="AlphaFoldDB" id="A0A2H5Y4F1"/>
<name>A0A2H5Y4F1_9CHLR</name>
<sequence length="224" mass="25759">MSALTRRQREFLAAFLRLYRRWRKPLHYGAVARALRIGQATAYEMLALLERVGLVERQYASPTGPGRPRVMFRPTVQARRVLSGIWDARLWRDTRIRLLSELRGLQARLEPSVLLQWLLSIPIEGPVSEGMARMAAGLMLVFRLLQQGRDEGLTFLRGRALDLGALAGLSAALVAMSRAEPHQVQALMARIRWFQEQWDRLDPLDRRRLSRFAHQILQETWGIG</sequence>
<proteinExistence type="predicted"/>
<gene>
    <name evidence="1" type="ORF">HRbin22_00441</name>
</gene>
<dbReference type="SUPFAM" id="SSF46785">
    <property type="entry name" value="Winged helix' DNA-binding domain"/>
    <property type="match status" value="1"/>
</dbReference>
<evidence type="ECO:0000313" key="1">
    <source>
        <dbReference type="EMBL" id="GBD08208.1"/>
    </source>
</evidence>
<organism evidence="1 2">
    <name type="scientific">Candidatus Thermoflexus japonica</name>
    <dbReference type="NCBI Taxonomy" id="2035417"/>
    <lineage>
        <taxon>Bacteria</taxon>
        <taxon>Bacillati</taxon>
        <taxon>Chloroflexota</taxon>
        <taxon>Thermoflexia</taxon>
        <taxon>Thermoflexales</taxon>
        <taxon>Thermoflexaceae</taxon>
        <taxon>Thermoflexus</taxon>
    </lineage>
</organism>
<evidence type="ECO:0000313" key="2">
    <source>
        <dbReference type="Proteomes" id="UP000236642"/>
    </source>
</evidence>
<protein>
    <submittedName>
        <fullName evidence="1">Uncharacterized protein</fullName>
    </submittedName>
</protein>
<reference evidence="2" key="1">
    <citation type="submission" date="2017-09" db="EMBL/GenBank/DDBJ databases">
        <title>Metaegenomics of thermophilic ammonia-oxidizing enrichment culture.</title>
        <authorList>
            <person name="Kato S."/>
            <person name="Suzuki K."/>
        </authorList>
    </citation>
    <scope>NUCLEOTIDE SEQUENCE [LARGE SCALE GENOMIC DNA]</scope>
</reference>
<dbReference type="Proteomes" id="UP000236642">
    <property type="component" value="Unassembled WGS sequence"/>
</dbReference>